<proteinExistence type="predicted"/>
<dbReference type="Gene3D" id="2.60.120.1130">
    <property type="match status" value="1"/>
</dbReference>
<keyword evidence="1" id="KW-0472">Membrane</keyword>
<keyword evidence="1" id="KW-1133">Transmembrane helix</keyword>
<sequence>MKKNYIISLVFALVFATLNCQVKKVNAPSWVTFTEYEINPKINSEEVNQGSLILLYDQQIDFDSQEDYFKKVTKITENVGVQSSSTINVEYDPNYQILLFHSLFVIRDGKRIDKLKFSEFNLLRRELNAENYIYDGSITAMTNISDVRVGDIIEYSYTIKGFNPIHNGKYASTFNLETSAPLGMLFLKFQSTKPLHTKFFNTDIKLISEKKNGKNIYTINRKDIKPLEYEDNIPSWHITSAIINISNYGRNWKEIVDWGINVFTYRNKLSRELKKKVAEIRQNNKTEGERIKATLNFVQNEVRYLGLENGIGAYKPFSPNKVFKQRFGDCKDKSLLLVTMLNKMDIEAYPMLVNTYLKSTINDLLPSAYFFDHCVVKTVDSNKNEFYYDPTITNQGGEYNNTPFPDYRYGLVLKKGNTELDEIVPVNNNLVEITDKYVLNKETKGASLTITSVYHSSEADVIREYYKNNSISSVKKEYENFYSNYHPTIRSQQNPEFIDNLKENKLTVIESYQIDSIWKPSVFNDKQGIVEFYPYSITNILSMPSKNERETPFYLSYPVERNHKTIVQLPGNWNVDQTSFSLNNDNFFYDMNVYYNNKSNIVTIDHVYKSQKDHVSVDEFKSFYSDLKKVDNNIGYSIMKYHDNLSGGNWHKVLGPIIFIALLIFYSWLALKIYGYDPEPVIESYFEKNKQIGGWLVLIAIGLCFSPLRIISNLISNDVYITGEWILLSMNSNFMIGVLLFVEVLFNSFILIFLPLAIVLFFKKRSSFPRVYSIFLIGNFVFMLVDYVLANSLSNENIIDSNTTNALLRMFISTSLIVPYLLISERSKETFVVRLHKKSDV</sequence>
<dbReference type="Gene3D" id="3.10.620.30">
    <property type="match status" value="1"/>
</dbReference>
<evidence type="ECO:0000313" key="5">
    <source>
        <dbReference type="Proteomes" id="UP001149303"/>
    </source>
</evidence>
<keyword evidence="5" id="KW-1185">Reference proteome</keyword>
<keyword evidence="1" id="KW-0812">Transmembrane</keyword>
<dbReference type="RefSeq" id="WP_274638738.1">
    <property type="nucleotide sequence ID" value="NZ_JAIWJY010000001.1"/>
</dbReference>
<dbReference type="InterPro" id="IPR024618">
    <property type="entry name" value="DUF3857"/>
</dbReference>
<organism evidence="4 5">
    <name type="scientific">Tenacibaculum larymnensis</name>
    <dbReference type="NCBI Taxonomy" id="2878201"/>
    <lineage>
        <taxon>Bacteria</taxon>
        <taxon>Pseudomonadati</taxon>
        <taxon>Bacteroidota</taxon>
        <taxon>Flavobacteriia</taxon>
        <taxon>Flavobacteriales</taxon>
        <taxon>Flavobacteriaceae</taxon>
        <taxon>Tenacibaculum</taxon>
    </lineage>
</organism>
<dbReference type="Proteomes" id="UP001149303">
    <property type="component" value="Unassembled WGS sequence"/>
</dbReference>
<evidence type="ECO:0000259" key="3">
    <source>
        <dbReference type="Pfam" id="PF12969"/>
    </source>
</evidence>
<dbReference type="AlphaFoldDB" id="A0A9X4INT0"/>
<protein>
    <submittedName>
        <fullName evidence="4">DUF3857 domain-containing protein</fullName>
    </submittedName>
</protein>
<dbReference type="InterPro" id="IPR019690">
    <property type="entry name" value="DUF2569"/>
</dbReference>
<feature type="transmembrane region" description="Helical" evidence="1">
    <location>
        <begin position="735"/>
        <end position="762"/>
    </location>
</feature>
<feature type="domain" description="Transglutaminase-like" evidence="2">
    <location>
        <begin position="277"/>
        <end position="351"/>
    </location>
</feature>
<dbReference type="InterPro" id="IPR002931">
    <property type="entry name" value="Transglutaminase-like"/>
</dbReference>
<name>A0A9X4INT0_9FLAO</name>
<reference evidence="4" key="1">
    <citation type="submission" date="2021-09" db="EMBL/GenBank/DDBJ databases">
        <authorList>
            <person name="Smyrli M."/>
        </authorList>
    </citation>
    <scope>NUCLEOTIDE SEQUENCE</scope>
    <source>
        <strain evidence="4">LAR25</strain>
    </source>
</reference>
<feature type="transmembrane region" description="Helical" evidence="1">
    <location>
        <begin position="774"/>
        <end position="794"/>
    </location>
</feature>
<feature type="domain" description="DUF3857" evidence="3">
    <location>
        <begin position="64"/>
        <end position="227"/>
    </location>
</feature>
<dbReference type="Pfam" id="PF10754">
    <property type="entry name" value="DUF2569"/>
    <property type="match status" value="1"/>
</dbReference>
<dbReference type="Pfam" id="PF01841">
    <property type="entry name" value="Transglut_core"/>
    <property type="match status" value="1"/>
</dbReference>
<dbReference type="SUPFAM" id="SSF54001">
    <property type="entry name" value="Cysteine proteinases"/>
    <property type="match status" value="1"/>
</dbReference>
<dbReference type="Pfam" id="PF12969">
    <property type="entry name" value="DUF3857"/>
    <property type="match status" value="1"/>
</dbReference>
<accession>A0A9X4INT0</accession>
<feature type="transmembrane region" description="Helical" evidence="1">
    <location>
        <begin position="692"/>
        <end position="715"/>
    </location>
</feature>
<feature type="transmembrane region" description="Helical" evidence="1">
    <location>
        <begin position="653"/>
        <end position="671"/>
    </location>
</feature>
<gene>
    <name evidence="4" type="ORF">LCI24_00925</name>
</gene>
<dbReference type="Gene3D" id="2.60.40.3140">
    <property type="match status" value="1"/>
</dbReference>
<evidence type="ECO:0000256" key="1">
    <source>
        <dbReference type="SAM" id="Phobius"/>
    </source>
</evidence>
<evidence type="ECO:0000313" key="4">
    <source>
        <dbReference type="EMBL" id="MDE1205347.1"/>
    </source>
</evidence>
<comment type="caution">
    <text evidence="4">The sequence shown here is derived from an EMBL/GenBank/DDBJ whole genome shotgun (WGS) entry which is preliminary data.</text>
</comment>
<dbReference type="InterPro" id="IPR038765">
    <property type="entry name" value="Papain-like_cys_pep_sf"/>
</dbReference>
<dbReference type="EMBL" id="JAIWJY010000001">
    <property type="protein sequence ID" value="MDE1205347.1"/>
    <property type="molecule type" value="Genomic_DNA"/>
</dbReference>
<evidence type="ECO:0000259" key="2">
    <source>
        <dbReference type="Pfam" id="PF01841"/>
    </source>
</evidence>
<feature type="transmembrane region" description="Helical" evidence="1">
    <location>
        <begin position="806"/>
        <end position="823"/>
    </location>
</feature>